<keyword evidence="2" id="KW-0472">Membrane</keyword>
<proteinExistence type="predicted"/>
<dbReference type="OrthoDB" id="2804213at2759"/>
<comment type="caution">
    <text evidence="3">The sequence shown here is derived from an EMBL/GenBank/DDBJ whole genome shotgun (WGS) entry which is preliminary data.</text>
</comment>
<reference evidence="3 4" key="1">
    <citation type="submission" date="2018-11" db="EMBL/GenBank/DDBJ databases">
        <title>Genome assembly of Steccherinum ochraceum LE-BIN_3174, the white-rot fungus of the Steccherinaceae family (The Residual Polyporoid clade, Polyporales, Basidiomycota).</title>
        <authorList>
            <person name="Fedorova T.V."/>
            <person name="Glazunova O.A."/>
            <person name="Landesman E.O."/>
            <person name="Moiseenko K.V."/>
            <person name="Psurtseva N.V."/>
            <person name="Savinova O.S."/>
            <person name="Shakhova N.V."/>
            <person name="Tyazhelova T.V."/>
            <person name="Vasina D.V."/>
        </authorList>
    </citation>
    <scope>NUCLEOTIDE SEQUENCE [LARGE SCALE GENOMIC DNA]</scope>
    <source>
        <strain evidence="3 4">LE-BIN_3174</strain>
    </source>
</reference>
<feature type="transmembrane region" description="Helical" evidence="2">
    <location>
        <begin position="140"/>
        <end position="160"/>
    </location>
</feature>
<gene>
    <name evidence="3" type="ORF">EIP91_009157</name>
</gene>
<evidence type="ECO:0000256" key="1">
    <source>
        <dbReference type="SAM" id="MobiDB-lite"/>
    </source>
</evidence>
<accession>A0A4R0RBS0</accession>
<feature type="region of interest" description="Disordered" evidence="1">
    <location>
        <begin position="259"/>
        <end position="300"/>
    </location>
</feature>
<sequence>MDVGPKRDSPEPANNTPLVHKWHARCKSLTVVDNTLTLLGFLSTAAFSTFRIWAIWGHALGPTVAVAVASAVVPAMNLYAFTQATFFAVADVEYTTRSAAVARDALVLVLTWIRTADVWRESRKINPLKITVTTLLLRDGTIYFGMLLIVNIVVFLLNALESPLRTPVRFTAVLYAIDANLLARFILDLRSVHESGSNAPQNVSSVVFAASLGGNMGAPLGIEDSTWVTGPADDVANEHGQQYEEAVVPFRAGLGLDPEEVPSVEAASTDRDVASNSASVGSSLDIEEVPRNGSTTADSV</sequence>
<keyword evidence="2" id="KW-1133">Transmembrane helix</keyword>
<name>A0A4R0RBS0_9APHY</name>
<feature type="transmembrane region" description="Helical" evidence="2">
    <location>
        <begin position="63"/>
        <end position="81"/>
    </location>
</feature>
<keyword evidence="2" id="KW-0812">Transmembrane</keyword>
<keyword evidence="4" id="KW-1185">Reference proteome</keyword>
<organism evidence="3 4">
    <name type="scientific">Steccherinum ochraceum</name>
    <dbReference type="NCBI Taxonomy" id="92696"/>
    <lineage>
        <taxon>Eukaryota</taxon>
        <taxon>Fungi</taxon>
        <taxon>Dikarya</taxon>
        <taxon>Basidiomycota</taxon>
        <taxon>Agaricomycotina</taxon>
        <taxon>Agaricomycetes</taxon>
        <taxon>Polyporales</taxon>
        <taxon>Steccherinaceae</taxon>
        <taxon>Steccherinum</taxon>
    </lineage>
</organism>
<evidence type="ECO:0000313" key="3">
    <source>
        <dbReference type="EMBL" id="TCD61018.1"/>
    </source>
</evidence>
<protein>
    <submittedName>
        <fullName evidence="3">Uncharacterized protein</fullName>
    </submittedName>
</protein>
<dbReference type="AlphaFoldDB" id="A0A4R0RBS0"/>
<dbReference type="Proteomes" id="UP000292702">
    <property type="component" value="Unassembled WGS sequence"/>
</dbReference>
<evidence type="ECO:0000313" key="4">
    <source>
        <dbReference type="Proteomes" id="UP000292702"/>
    </source>
</evidence>
<feature type="transmembrane region" description="Helical" evidence="2">
    <location>
        <begin position="38"/>
        <end position="56"/>
    </location>
</feature>
<dbReference type="EMBL" id="RWJN01000515">
    <property type="protein sequence ID" value="TCD61018.1"/>
    <property type="molecule type" value="Genomic_DNA"/>
</dbReference>
<evidence type="ECO:0000256" key="2">
    <source>
        <dbReference type="SAM" id="Phobius"/>
    </source>
</evidence>